<evidence type="ECO:0000256" key="1">
    <source>
        <dbReference type="SAM" id="MobiDB-lite"/>
    </source>
</evidence>
<feature type="region of interest" description="Disordered" evidence="1">
    <location>
        <begin position="312"/>
        <end position="363"/>
    </location>
</feature>
<evidence type="ECO:0008006" key="4">
    <source>
        <dbReference type="Google" id="ProtNLM"/>
    </source>
</evidence>
<dbReference type="Proteomes" id="UP000005710">
    <property type="component" value="Unassembled WGS sequence"/>
</dbReference>
<reference evidence="2" key="2">
    <citation type="submission" date="2012-10" db="EMBL/GenBank/DDBJ databases">
        <title>Improved high-quality draft of Thermaerobacter subterraneus C21, DSM 13965.</title>
        <authorList>
            <consortium name="DOE Joint Genome Institute"/>
            <person name="Eisen J."/>
            <person name="Huntemann M."/>
            <person name="Wei C.-L."/>
            <person name="Han J."/>
            <person name="Detter J.C."/>
            <person name="Han C."/>
            <person name="Tapia R."/>
            <person name="Chen A."/>
            <person name="Kyrpides N."/>
            <person name="Mavromatis K."/>
            <person name="Markowitz V."/>
            <person name="Szeto E."/>
            <person name="Ivanova N."/>
            <person name="Mikhailova N."/>
            <person name="Ovchinnikova G."/>
            <person name="Pagani I."/>
            <person name="Pati A."/>
            <person name="Goodwin L."/>
            <person name="Nordberg H.P."/>
            <person name="Cantor M.N."/>
            <person name="Hua S.X."/>
            <person name="Woyke T."/>
            <person name="Eisen J."/>
            <person name="Klenk H.-P."/>
        </authorList>
    </citation>
    <scope>NUCLEOTIDE SEQUENCE [LARGE SCALE GENOMIC DNA]</scope>
    <source>
        <strain evidence="2">DSM 13965</strain>
    </source>
</reference>
<accession>K6Q3T5</accession>
<comment type="caution">
    <text evidence="2">The sequence shown here is derived from an EMBL/GenBank/DDBJ whole genome shotgun (WGS) entry which is preliminary data.</text>
</comment>
<feature type="compositionally biased region" description="Low complexity" evidence="1">
    <location>
        <begin position="200"/>
        <end position="226"/>
    </location>
</feature>
<feature type="compositionally biased region" description="Acidic residues" evidence="1">
    <location>
        <begin position="469"/>
        <end position="485"/>
    </location>
</feature>
<feature type="compositionally biased region" description="Gly residues" evidence="1">
    <location>
        <begin position="352"/>
        <end position="363"/>
    </location>
</feature>
<evidence type="ECO:0000313" key="3">
    <source>
        <dbReference type="Proteomes" id="UP000005710"/>
    </source>
</evidence>
<dbReference type="AlphaFoldDB" id="K6Q3T5"/>
<reference evidence="2" key="1">
    <citation type="submission" date="2010-10" db="EMBL/GenBank/DDBJ databases">
        <authorList>
            <consortium name="US DOE Joint Genome Institute (JGI-PGF)"/>
            <person name="Lucas S."/>
            <person name="Copeland A."/>
            <person name="Lapidus A."/>
            <person name="Bruce D."/>
            <person name="Goodwin L."/>
            <person name="Pitluck S."/>
            <person name="Kyrpides N."/>
            <person name="Mavromatis K."/>
            <person name="Detter J.C."/>
            <person name="Han C."/>
            <person name="Land M."/>
            <person name="Hauser L."/>
            <person name="Markowitz V."/>
            <person name="Cheng J.-F."/>
            <person name="Hugenholtz P."/>
            <person name="Woyke T."/>
            <person name="Wu D."/>
            <person name="Pukall R."/>
            <person name="Wahrenburg C."/>
            <person name="Brambilla E."/>
            <person name="Klenk H.-P."/>
            <person name="Eisen J.A."/>
        </authorList>
    </citation>
    <scope>NUCLEOTIDE SEQUENCE [LARGE SCALE GENOMIC DNA]</scope>
    <source>
        <strain evidence="2">DSM 13965</strain>
    </source>
</reference>
<dbReference type="RefSeq" id="WP_006903796.1">
    <property type="nucleotide sequence ID" value="NZ_JH976535.1"/>
</dbReference>
<name>K6Q3T5_9FIRM</name>
<feature type="compositionally biased region" description="Low complexity" evidence="1">
    <location>
        <begin position="486"/>
        <end position="495"/>
    </location>
</feature>
<sequence>MVERDPWPRRATRRVAVALLWVLLTMTALPGLAMASSGDGAVAGQPGASQATAGVPADAPGSSGEPGWFFAVAYYARYASEQVRLWVSRDPAGDAALAASFAAQRAGRLAELAPASAWFERLAADIAGYLRLAQEGLVQARAEGAATDRAVTALEDAVARVEALPQRVAAGRDRDQGAVEAAPAAGDQGDGGTGAEESLAAEPVEGEAVPEQAASDGSPAGDTAEAGGTGAAAEGTGGQDPLDQALEAAAEAELVAGSVAMMEPAEIIALRDQGYGYGQIALLYATAQAIRQATGEEVTAADVAARLASLAGGEGDTAEPQPVPGEDGTPSPTEDGDAGTPEGEPGSPAGAGSAGTGEEATGGAGTALAQGVAAKPVVKVKAFGRTLNELLALYGIHRRDLKPGRWISAAHRPAVQPPAQGEPEDTAPGEPEPDNSGDEQQPGDADEEQPGPGETEVTAPGSSQPEEPAAGEDEEEFREDGDEEQAATTAAATLQEQEREKAPVQREREDRPGRGQGSARHGERAGSARGAGAGR</sequence>
<organism evidence="2 3">
    <name type="scientific">Thermaerobacter subterraneus DSM 13965</name>
    <dbReference type="NCBI Taxonomy" id="867903"/>
    <lineage>
        <taxon>Bacteria</taxon>
        <taxon>Bacillati</taxon>
        <taxon>Bacillota</taxon>
        <taxon>Clostridia</taxon>
        <taxon>Eubacteriales</taxon>
        <taxon>Clostridiales Family XVII. Incertae Sedis</taxon>
        <taxon>Thermaerobacter</taxon>
    </lineage>
</organism>
<dbReference type="OrthoDB" id="1949817at2"/>
<protein>
    <recommendedName>
        <fullName evidence="4">DUF5667 domain-containing protein</fullName>
    </recommendedName>
</protein>
<proteinExistence type="predicted"/>
<feature type="compositionally biased region" description="Gly residues" evidence="1">
    <location>
        <begin position="227"/>
        <end position="238"/>
    </location>
</feature>
<evidence type="ECO:0000313" key="2">
    <source>
        <dbReference type="EMBL" id="EKP95764.1"/>
    </source>
</evidence>
<feature type="region of interest" description="Disordered" evidence="1">
    <location>
        <begin position="407"/>
        <end position="535"/>
    </location>
</feature>
<dbReference type="HOGENOM" id="CLU_508917_0_0_9"/>
<feature type="compositionally biased region" description="Low complexity" evidence="1">
    <location>
        <begin position="338"/>
        <end position="351"/>
    </location>
</feature>
<gene>
    <name evidence="2" type="ORF">ThesuDRAFT_01524</name>
</gene>
<keyword evidence="3" id="KW-1185">Reference proteome</keyword>
<feature type="compositionally biased region" description="Basic and acidic residues" evidence="1">
    <location>
        <begin position="496"/>
        <end position="513"/>
    </location>
</feature>
<feature type="region of interest" description="Disordered" evidence="1">
    <location>
        <begin position="169"/>
        <end position="241"/>
    </location>
</feature>
<dbReference type="EMBL" id="AENY02000002">
    <property type="protein sequence ID" value="EKP95764.1"/>
    <property type="molecule type" value="Genomic_DNA"/>
</dbReference>
<feature type="compositionally biased region" description="Acidic residues" evidence="1">
    <location>
        <begin position="422"/>
        <end position="437"/>
    </location>
</feature>